<evidence type="ECO:0008006" key="4">
    <source>
        <dbReference type="Google" id="ProtNLM"/>
    </source>
</evidence>
<dbReference type="GO" id="GO:0035591">
    <property type="term" value="F:signaling adaptor activity"/>
    <property type="evidence" value="ECO:0007669"/>
    <property type="project" value="TreeGrafter"/>
</dbReference>
<evidence type="ECO:0000313" key="3">
    <source>
        <dbReference type="EMBL" id="QHT20558.1"/>
    </source>
</evidence>
<dbReference type="InterPro" id="IPR052574">
    <property type="entry name" value="CDIRP"/>
</dbReference>
<dbReference type="Gene3D" id="3.80.10.10">
    <property type="entry name" value="Ribonuclease Inhibitor"/>
    <property type="match status" value="1"/>
</dbReference>
<dbReference type="AlphaFoldDB" id="A0A6C0DVP9"/>
<dbReference type="PANTHER" id="PTHR47566:SF1">
    <property type="entry name" value="PROTEIN NUD1"/>
    <property type="match status" value="1"/>
</dbReference>
<protein>
    <recommendedName>
        <fullName evidence="4">Leucine-rich repeat protein</fullName>
    </recommendedName>
</protein>
<dbReference type="EMBL" id="MN739679">
    <property type="protein sequence ID" value="QHT20558.1"/>
    <property type="molecule type" value="Genomic_DNA"/>
</dbReference>
<evidence type="ECO:0000256" key="2">
    <source>
        <dbReference type="ARBA" id="ARBA00022737"/>
    </source>
</evidence>
<evidence type="ECO:0000256" key="1">
    <source>
        <dbReference type="ARBA" id="ARBA00022614"/>
    </source>
</evidence>
<dbReference type="PANTHER" id="PTHR47566">
    <property type="match status" value="1"/>
</dbReference>
<dbReference type="PROSITE" id="PS51450">
    <property type="entry name" value="LRR"/>
    <property type="match status" value="2"/>
</dbReference>
<organism evidence="3">
    <name type="scientific">viral metagenome</name>
    <dbReference type="NCBI Taxonomy" id="1070528"/>
    <lineage>
        <taxon>unclassified sequences</taxon>
        <taxon>metagenomes</taxon>
        <taxon>organismal metagenomes</taxon>
    </lineage>
</organism>
<keyword evidence="1" id="KW-0433">Leucine-rich repeat</keyword>
<keyword evidence="2" id="KW-0677">Repeat</keyword>
<reference evidence="3" key="1">
    <citation type="journal article" date="2020" name="Nature">
        <title>Giant virus diversity and host interactions through global metagenomics.</title>
        <authorList>
            <person name="Schulz F."/>
            <person name="Roux S."/>
            <person name="Paez-Espino D."/>
            <person name="Jungbluth S."/>
            <person name="Walsh D.A."/>
            <person name="Denef V.J."/>
            <person name="McMahon K.D."/>
            <person name="Konstantinidis K.T."/>
            <person name="Eloe-Fadrosh E.A."/>
            <person name="Kyrpides N.C."/>
            <person name="Woyke T."/>
        </authorList>
    </citation>
    <scope>NUCLEOTIDE SEQUENCE</scope>
    <source>
        <strain evidence="3">GVMAG-M-3300023174-68</strain>
    </source>
</reference>
<accession>A0A6C0DVP9</accession>
<dbReference type="InterPro" id="IPR032675">
    <property type="entry name" value="LRR_dom_sf"/>
</dbReference>
<dbReference type="SUPFAM" id="SSF52047">
    <property type="entry name" value="RNI-like"/>
    <property type="match status" value="1"/>
</dbReference>
<dbReference type="InterPro" id="IPR001611">
    <property type="entry name" value="Leu-rich_rpt"/>
</dbReference>
<name>A0A6C0DVP9_9ZZZZ</name>
<sequence>MSYTHKHHCYGENHKTFVRDIERLISKRIVDYNIEYTDPNNFIYHMNKKSMYSIIKKDGTHNIYSVYNLYMNFYNNKIIDCKSKSIKGKLPYYPKLEILDCTSNQITELPSYPVIREIKCNDNLLTEIGNYPILEVLNCNNNRLTKLPYYPNLKTLLCHTNCITELPSFPNIKVIACASNEIITIGECPNLTYLNCFQNKLKHLNDYPKLQTLICEDNLTLGKYPVLEKLFNGNLHYLYRNTN</sequence>
<proteinExistence type="predicted"/>